<feature type="transmembrane region" description="Helical" evidence="2">
    <location>
        <begin position="98"/>
        <end position="118"/>
    </location>
</feature>
<dbReference type="Proteomes" id="UP000050741">
    <property type="component" value="Unassembled WGS sequence"/>
</dbReference>
<sequence length="149" mass="16780">MTPISEEDLPTIKAIPSGTKVFFRWANRTAYINVWGSSEAQQKLMRQLLNSERLSTDQVQASPNSTTKTAPPFDAQFTADDLFEPPFHSNVDRLSSSVIVLLSLVGLVFVLLLCYFLVRLLHGGENDDNSLRRQEEGNSRLRELQKANI</sequence>
<organism evidence="3 4">
    <name type="scientific">Globodera pallida</name>
    <name type="common">Potato cyst nematode worm</name>
    <name type="synonym">Heterodera pallida</name>
    <dbReference type="NCBI Taxonomy" id="36090"/>
    <lineage>
        <taxon>Eukaryota</taxon>
        <taxon>Metazoa</taxon>
        <taxon>Ecdysozoa</taxon>
        <taxon>Nematoda</taxon>
        <taxon>Chromadorea</taxon>
        <taxon>Rhabditida</taxon>
        <taxon>Tylenchina</taxon>
        <taxon>Tylenchomorpha</taxon>
        <taxon>Tylenchoidea</taxon>
        <taxon>Heteroderidae</taxon>
        <taxon>Heteroderinae</taxon>
        <taxon>Globodera</taxon>
    </lineage>
</organism>
<accession>A0A183C6P7</accession>
<name>A0A183C6P7_GLOPA</name>
<reference evidence="3" key="1">
    <citation type="submission" date="2013-12" db="EMBL/GenBank/DDBJ databases">
        <authorList>
            <person name="Aslett M."/>
        </authorList>
    </citation>
    <scope>NUCLEOTIDE SEQUENCE [LARGE SCALE GENOMIC DNA]</scope>
    <source>
        <strain evidence="3">Lindley</strain>
    </source>
</reference>
<keyword evidence="2" id="KW-1133">Transmembrane helix</keyword>
<reference evidence="3" key="2">
    <citation type="submission" date="2014-05" db="EMBL/GenBank/DDBJ databases">
        <title>The genome and life-stage specific transcriptomes of Globodera pallida elucidate key aspects of plant parasitism by a cyst nematode.</title>
        <authorList>
            <person name="Cotton J.A."/>
            <person name="Lilley C.J."/>
            <person name="Jones L.M."/>
            <person name="Kikuchi T."/>
            <person name="Reid A.J."/>
            <person name="Thorpe P."/>
            <person name="Tsai I.J."/>
            <person name="Beasley H."/>
            <person name="Blok V."/>
            <person name="Cock P.J.A."/>
            <person name="Van den Akker S.E."/>
            <person name="Holroyd N."/>
            <person name="Hunt M."/>
            <person name="Mantelin S."/>
            <person name="Naghra H."/>
            <person name="Pain A."/>
            <person name="Palomares-Rius J.E."/>
            <person name="Zarowiecki M."/>
            <person name="Berriman M."/>
            <person name="Jones J.T."/>
            <person name="Urwin P.E."/>
        </authorList>
    </citation>
    <scope>NUCLEOTIDE SEQUENCE [LARGE SCALE GENOMIC DNA]</scope>
    <source>
        <strain evidence="3">Lindley</strain>
    </source>
</reference>
<keyword evidence="2" id="KW-0472">Membrane</keyword>
<dbReference type="AlphaFoldDB" id="A0A183C6P7"/>
<keyword evidence="3" id="KW-1185">Reference proteome</keyword>
<evidence type="ECO:0000256" key="1">
    <source>
        <dbReference type="SAM" id="MobiDB-lite"/>
    </source>
</evidence>
<feature type="region of interest" description="Disordered" evidence="1">
    <location>
        <begin position="128"/>
        <end position="149"/>
    </location>
</feature>
<reference evidence="4" key="3">
    <citation type="submission" date="2016-06" db="UniProtKB">
        <authorList>
            <consortium name="WormBaseParasite"/>
        </authorList>
    </citation>
    <scope>IDENTIFICATION</scope>
</reference>
<proteinExistence type="predicted"/>
<dbReference type="WBParaSite" id="GPLIN_000854300">
    <property type="protein sequence ID" value="GPLIN_000854300"/>
    <property type="gene ID" value="GPLIN_000854300"/>
</dbReference>
<keyword evidence="2" id="KW-0812">Transmembrane</keyword>
<evidence type="ECO:0000313" key="4">
    <source>
        <dbReference type="WBParaSite" id="GPLIN_000854300"/>
    </source>
</evidence>
<protein>
    <submittedName>
        <fullName evidence="4">Uncharacterized protein</fullName>
    </submittedName>
</protein>
<evidence type="ECO:0000256" key="2">
    <source>
        <dbReference type="SAM" id="Phobius"/>
    </source>
</evidence>
<evidence type="ECO:0000313" key="3">
    <source>
        <dbReference type="Proteomes" id="UP000050741"/>
    </source>
</evidence>